<evidence type="ECO:0000259" key="6">
    <source>
        <dbReference type="PROSITE" id="PS50023"/>
    </source>
</evidence>
<sequence length="105" mass="11612">MFLIGGGREGLCLAVLHLTSFSHLSCQCMGGIAEIASELLPVNVGHLEGYCKISNQKWYLPFISFEERQWHSDCFKCSRCACSLVGKDFLTQQDQVLCCNCGSSI</sequence>
<keyword evidence="3 5" id="KW-0862">Zinc</keyword>
<dbReference type="Pfam" id="PF00412">
    <property type="entry name" value="LIM"/>
    <property type="match status" value="1"/>
</dbReference>
<comment type="caution">
    <text evidence="7">The sequence shown here is derived from an EMBL/GenBank/DDBJ whole genome shotgun (WGS) entry which is preliminary data.</text>
</comment>
<keyword evidence="4 5" id="KW-0440">LIM domain</keyword>
<dbReference type="PANTHER" id="PTHR24205:SF7">
    <property type="entry name" value="FOUR AND A HALF LIM DOMAINS PROTEIN 5"/>
    <property type="match status" value="1"/>
</dbReference>
<dbReference type="PROSITE" id="PS50023">
    <property type="entry name" value="LIM_DOMAIN_2"/>
    <property type="match status" value="1"/>
</dbReference>
<dbReference type="SUPFAM" id="SSF57716">
    <property type="entry name" value="Glucocorticoid receptor-like (DNA-binding domain)"/>
    <property type="match status" value="1"/>
</dbReference>
<evidence type="ECO:0000256" key="1">
    <source>
        <dbReference type="ARBA" id="ARBA00022723"/>
    </source>
</evidence>
<dbReference type="GO" id="GO:0003713">
    <property type="term" value="F:transcription coactivator activity"/>
    <property type="evidence" value="ECO:0007669"/>
    <property type="project" value="TreeGrafter"/>
</dbReference>
<evidence type="ECO:0000256" key="5">
    <source>
        <dbReference type="PROSITE-ProRule" id="PRU00125"/>
    </source>
</evidence>
<feature type="domain" description="LIM zinc-binding" evidence="6">
    <location>
        <begin position="49"/>
        <end position="105"/>
    </location>
</feature>
<keyword evidence="8" id="KW-1185">Reference proteome</keyword>
<feature type="non-terminal residue" evidence="7">
    <location>
        <position position="1"/>
    </location>
</feature>
<evidence type="ECO:0000256" key="2">
    <source>
        <dbReference type="ARBA" id="ARBA00022737"/>
    </source>
</evidence>
<dbReference type="GO" id="GO:0005634">
    <property type="term" value="C:nucleus"/>
    <property type="evidence" value="ECO:0007669"/>
    <property type="project" value="TreeGrafter"/>
</dbReference>
<dbReference type="PANTHER" id="PTHR24205">
    <property type="entry name" value="FOUR AND A HALF LIM DOMAINS PROTEIN"/>
    <property type="match status" value="1"/>
</dbReference>
<evidence type="ECO:0000256" key="3">
    <source>
        <dbReference type="ARBA" id="ARBA00022833"/>
    </source>
</evidence>
<dbReference type="Gene3D" id="2.10.110.10">
    <property type="entry name" value="Cysteine Rich Protein"/>
    <property type="match status" value="1"/>
</dbReference>
<reference evidence="7 8" key="1">
    <citation type="journal article" date="2013" name="Proc. Natl. Acad. Sci. U.S.A.">
        <title>The king cobra genome reveals dynamic gene evolution and adaptation in the snake venom system.</title>
        <authorList>
            <person name="Vonk F.J."/>
            <person name="Casewell N.R."/>
            <person name="Henkel C.V."/>
            <person name="Heimberg A.M."/>
            <person name="Jansen H.J."/>
            <person name="McCleary R.J."/>
            <person name="Kerkkamp H.M."/>
            <person name="Vos R.A."/>
            <person name="Guerreiro I."/>
            <person name="Calvete J.J."/>
            <person name="Wuster W."/>
            <person name="Woods A.E."/>
            <person name="Logan J.M."/>
            <person name="Harrison R.A."/>
            <person name="Castoe T.A."/>
            <person name="de Koning A.P."/>
            <person name="Pollock D.D."/>
            <person name="Yandell M."/>
            <person name="Calderon D."/>
            <person name="Renjifo C."/>
            <person name="Currier R.B."/>
            <person name="Salgado D."/>
            <person name="Pla D."/>
            <person name="Sanz L."/>
            <person name="Hyder A.S."/>
            <person name="Ribeiro J.M."/>
            <person name="Arntzen J.W."/>
            <person name="van den Thillart G.E."/>
            <person name="Boetzer M."/>
            <person name="Pirovano W."/>
            <person name="Dirks R.P."/>
            <person name="Spaink H.P."/>
            <person name="Duboule D."/>
            <person name="McGlinn E."/>
            <person name="Kini R.M."/>
            <person name="Richardson M.K."/>
        </authorList>
    </citation>
    <scope>NUCLEOTIDE SEQUENCE</scope>
    <source>
        <tissue evidence="7">Blood</tissue>
    </source>
</reference>
<dbReference type="Proteomes" id="UP000018936">
    <property type="component" value="Unassembled WGS sequence"/>
</dbReference>
<evidence type="ECO:0000313" key="8">
    <source>
        <dbReference type="Proteomes" id="UP000018936"/>
    </source>
</evidence>
<dbReference type="GO" id="GO:0046872">
    <property type="term" value="F:metal ion binding"/>
    <property type="evidence" value="ECO:0007669"/>
    <property type="project" value="UniProtKB-KW"/>
</dbReference>
<dbReference type="OrthoDB" id="274660at2759"/>
<evidence type="ECO:0000313" key="7">
    <source>
        <dbReference type="EMBL" id="ETE64548.1"/>
    </source>
</evidence>
<dbReference type="GO" id="GO:0045944">
    <property type="term" value="P:positive regulation of transcription by RNA polymerase II"/>
    <property type="evidence" value="ECO:0007669"/>
    <property type="project" value="TreeGrafter"/>
</dbReference>
<keyword evidence="2" id="KW-0677">Repeat</keyword>
<protein>
    <submittedName>
        <fullName evidence="7">Four and a half LIM domains protein 2</fullName>
    </submittedName>
</protein>
<keyword evidence="1 5" id="KW-0479">Metal-binding</keyword>
<accession>V8NSA2</accession>
<dbReference type="InterPro" id="IPR001781">
    <property type="entry name" value="Znf_LIM"/>
</dbReference>
<dbReference type="EMBL" id="AZIM01002202">
    <property type="protein sequence ID" value="ETE64548.1"/>
    <property type="molecule type" value="Genomic_DNA"/>
</dbReference>
<dbReference type="SMART" id="SM00132">
    <property type="entry name" value="LIM"/>
    <property type="match status" value="1"/>
</dbReference>
<organism evidence="7 8">
    <name type="scientific">Ophiophagus hannah</name>
    <name type="common">King cobra</name>
    <name type="synonym">Naja hannah</name>
    <dbReference type="NCBI Taxonomy" id="8665"/>
    <lineage>
        <taxon>Eukaryota</taxon>
        <taxon>Metazoa</taxon>
        <taxon>Chordata</taxon>
        <taxon>Craniata</taxon>
        <taxon>Vertebrata</taxon>
        <taxon>Euteleostomi</taxon>
        <taxon>Lepidosauria</taxon>
        <taxon>Squamata</taxon>
        <taxon>Bifurcata</taxon>
        <taxon>Unidentata</taxon>
        <taxon>Episquamata</taxon>
        <taxon>Toxicofera</taxon>
        <taxon>Serpentes</taxon>
        <taxon>Colubroidea</taxon>
        <taxon>Elapidae</taxon>
        <taxon>Elapinae</taxon>
        <taxon>Ophiophagus</taxon>
    </lineage>
</organism>
<evidence type="ECO:0000256" key="4">
    <source>
        <dbReference type="ARBA" id="ARBA00023038"/>
    </source>
</evidence>
<name>V8NSA2_OPHHA</name>
<gene>
    <name evidence="7" type="primary">FHL2</name>
    <name evidence="7" type="ORF">L345_09688</name>
</gene>
<dbReference type="GO" id="GO:0030018">
    <property type="term" value="C:Z disc"/>
    <property type="evidence" value="ECO:0007669"/>
    <property type="project" value="TreeGrafter"/>
</dbReference>
<dbReference type="AlphaFoldDB" id="V8NSA2"/>
<proteinExistence type="predicted"/>